<feature type="chain" id="PRO_5045977015" evidence="1">
    <location>
        <begin position="28"/>
        <end position="409"/>
    </location>
</feature>
<feature type="signal peptide" evidence="1">
    <location>
        <begin position="1"/>
        <end position="27"/>
    </location>
</feature>
<evidence type="ECO:0000256" key="1">
    <source>
        <dbReference type="SAM" id="SignalP"/>
    </source>
</evidence>
<accession>A0ABY9WH22</accession>
<evidence type="ECO:0000313" key="2">
    <source>
        <dbReference type="EMBL" id="WNG43094.1"/>
    </source>
</evidence>
<dbReference type="Proteomes" id="UP001611383">
    <property type="component" value="Chromosome"/>
</dbReference>
<sequence length="409" mass="46050">MKKRSPQHHFRAWAVCVVALSSAMGWAQDAARVYIQGSEVNLRDNPTTSAEVVKKVTIGTECQCLEELAKGWVRLKCGDAEGFTLKMLVGADKPSLDKLLAQAQDTTASTKVRFDAAARAATLDPQHEQAPDLLAELFFELNFEQLAKDKVKSGLHEAVVVTRRWDHSQNRQRSREESLIWELEKIEYDWHQFKLRGGDFVSAMYRNGSLVVYTGYISPKAGDEEFNVILESRSSSAVADALKLALQEDARPADTSEKKYAVIEEEYPGMPVLSPESFRLYRALPALWYLLQGEKGARYVQSSCDIITGIQLRVDIHRRASLRFGNINGSGEAPPKSMRVVEVSKSDSSYHFQLRDRREYQESLTLTWPTDEPNVSQWKTEPSSAEDGYYAVAKARNIKIKDFGCSAEQ</sequence>
<dbReference type="RefSeq" id="WP_395813541.1">
    <property type="nucleotide sequence ID" value="NZ_CP043494.1"/>
</dbReference>
<evidence type="ECO:0000313" key="3">
    <source>
        <dbReference type="Proteomes" id="UP001611383"/>
    </source>
</evidence>
<keyword evidence="3" id="KW-1185">Reference proteome</keyword>
<proteinExistence type="predicted"/>
<keyword evidence="1" id="KW-0732">Signal</keyword>
<protein>
    <submittedName>
        <fullName evidence="2">SH3 domain-containing protein</fullName>
    </submittedName>
</protein>
<name>A0ABY9WH22_9BACT</name>
<reference evidence="2 3" key="1">
    <citation type="submission" date="2019-08" db="EMBL/GenBank/DDBJ databases">
        <title>Archangium and Cystobacter genomes.</title>
        <authorList>
            <person name="Chen I.-C.K."/>
            <person name="Wielgoss S."/>
        </authorList>
    </citation>
    <scope>NUCLEOTIDE SEQUENCE [LARGE SCALE GENOMIC DNA]</scope>
    <source>
        <strain evidence="2 3">Cbm 6</strain>
    </source>
</reference>
<gene>
    <name evidence="2" type="ORF">F0U60_02525</name>
</gene>
<dbReference type="EMBL" id="CP043494">
    <property type="protein sequence ID" value="WNG43094.1"/>
    <property type="molecule type" value="Genomic_DNA"/>
</dbReference>
<organism evidence="2 3">
    <name type="scientific">Archangium minus</name>
    <dbReference type="NCBI Taxonomy" id="83450"/>
    <lineage>
        <taxon>Bacteria</taxon>
        <taxon>Pseudomonadati</taxon>
        <taxon>Myxococcota</taxon>
        <taxon>Myxococcia</taxon>
        <taxon>Myxococcales</taxon>
        <taxon>Cystobacterineae</taxon>
        <taxon>Archangiaceae</taxon>
        <taxon>Archangium</taxon>
    </lineage>
</organism>
<dbReference type="Gene3D" id="2.30.30.40">
    <property type="entry name" value="SH3 Domains"/>
    <property type="match status" value="1"/>
</dbReference>